<reference evidence="8 9" key="1">
    <citation type="submission" date="2020-05" db="EMBL/GenBank/DDBJ databases">
        <title>Azospirillum oleiclasticum sp. nov, a nitrogen-fixing and heavy crude oil-emulsifying bacterium isolated from the crude oil of Yumen Oilfield.</title>
        <authorList>
            <person name="Wu D."/>
            <person name="Cai M."/>
            <person name="Zhang X."/>
        </authorList>
    </citation>
    <scope>NUCLEOTIDE SEQUENCE [LARGE SCALE GENOMIC DNA]</scope>
    <source>
        <strain evidence="8 9">ROY-1-1-2</strain>
    </source>
</reference>
<keyword evidence="3 4" id="KW-0143">Chaperone</keyword>
<dbReference type="InterPro" id="IPR000740">
    <property type="entry name" value="GrpE"/>
</dbReference>
<dbReference type="Gene3D" id="2.30.22.10">
    <property type="entry name" value="Head domain of nucleotide exchange factor GrpE"/>
    <property type="match status" value="1"/>
</dbReference>
<evidence type="ECO:0000256" key="5">
    <source>
        <dbReference type="RuleBase" id="RU000639"/>
    </source>
</evidence>
<comment type="similarity">
    <text evidence="1 4 6">Belongs to the GrpE family.</text>
</comment>
<dbReference type="NCBIfam" id="NF010739">
    <property type="entry name" value="PRK14141.1"/>
    <property type="match status" value="1"/>
</dbReference>
<name>A0ABX2TKF7_9PROT</name>
<evidence type="ECO:0000256" key="2">
    <source>
        <dbReference type="ARBA" id="ARBA00023016"/>
    </source>
</evidence>
<feature type="compositionally biased region" description="Low complexity" evidence="7">
    <location>
        <begin position="14"/>
        <end position="26"/>
    </location>
</feature>
<dbReference type="PANTHER" id="PTHR21237:SF23">
    <property type="entry name" value="GRPE PROTEIN HOMOLOG, MITOCHONDRIAL"/>
    <property type="match status" value="1"/>
</dbReference>
<comment type="caution">
    <text evidence="8">The sequence shown here is derived from an EMBL/GenBank/DDBJ whole genome shotgun (WGS) entry which is preliminary data.</text>
</comment>
<dbReference type="Proteomes" id="UP000584642">
    <property type="component" value="Unassembled WGS sequence"/>
</dbReference>
<dbReference type="CDD" id="cd00446">
    <property type="entry name" value="GrpE"/>
    <property type="match status" value="1"/>
</dbReference>
<dbReference type="SUPFAM" id="SSF51064">
    <property type="entry name" value="Head domain of nucleotide exchange factor GrpE"/>
    <property type="match status" value="1"/>
</dbReference>
<keyword evidence="2 4" id="KW-0346">Stress response</keyword>
<dbReference type="EMBL" id="JABFDB010000044">
    <property type="protein sequence ID" value="NYZ24721.1"/>
    <property type="molecule type" value="Genomic_DNA"/>
</dbReference>
<dbReference type="PANTHER" id="PTHR21237">
    <property type="entry name" value="GRPE PROTEIN"/>
    <property type="match status" value="1"/>
</dbReference>
<accession>A0ABX2TKF7</accession>
<gene>
    <name evidence="4 8" type="primary">grpE</name>
    <name evidence="8" type="ORF">HND93_33880</name>
</gene>
<dbReference type="InterPro" id="IPR009012">
    <property type="entry name" value="GrpE_head"/>
</dbReference>
<evidence type="ECO:0000313" key="9">
    <source>
        <dbReference type="Proteomes" id="UP000584642"/>
    </source>
</evidence>
<sequence length="194" mass="21122">MSDPNTKPNDSANPTEAPATAEAAAPSDERVAKLEAEVSSLKDQLLRAMAETENTRRRAQREREDTAKFAVSSFAKELLAVSDNLRRALEAVPAEARETDDVMKNLAVGVEATERQLAAAFERAGIRKLEPMGEPFDPNFHQVMFEIENTGKPAGTIVQVLQAGYTIHGRLLREAMVGVAKRGADEPVHVDTKA</sequence>
<evidence type="ECO:0000256" key="4">
    <source>
        <dbReference type="HAMAP-Rule" id="MF_01151"/>
    </source>
</evidence>
<comment type="function">
    <text evidence="4 5">Participates actively in the response to hyperosmotic and heat shock by preventing the aggregation of stress-denatured proteins, in association with DnaK and GrpE. It is the nucleotide exchange factor for DnaK and may function as a thermosensor. Unfolded proteins bind initially to DnaJ; upon interaction with the DnaJ-bound protein, DnaK hydrolyzes its bound ATP, resulting in the formation of a stable complex. GrpE releases ADP from DnaK; ATP binding to DnaK triggers the release of the substrate protein, thus completing the reaction cycle. Several rounds of ATP-dependent interactions between DnaJ, DnaK and GrpE are required for fully efficient folding.</text>
</comment>
<organism evidence="8 9">
    <name type="scientific">Azospirillum oleiclasticum</name>
    <dbReference type="NCBI Taxonomy" id="2735135"/>
    <lineage>
        <taxon>Bacteria</taxon>
        <taxon>Pseudomonadati</taxon>
        <taxon>Pseudomonadota</taxon>
        <taxon>Alphaproteobacteria</taxon>
        <taxon>Rhodospirillales</taxon>
        <taxon>Azospirillaceae</taxon>
        <taxon>Azospirillum</taxon>
    </lineage>
</organism>
<evidence type="ECO:0000256" key="7">
    <source>
        <dbReference type="SAM" id="MobiDB-lite"/>
    </source>
</evidence>
<comment type="subunit">
    <text evidence="4">Homodimer.</text>
</comment>
<dbReference type="SUPFAM" id="SSF58014">
    <property type="entry name" value="Coiled-coil domain of nucleotide exchange factor GrpE"/>
    <property type="match status" value="1"/>
</dbReference>
<feature type="compositionally biased region" description="Polar residues" evidence="7">
    <location>
        <begin position="1"/>
        <end position="13"/>
    </location>
</feature>
<dbReference type="HAMAP" id="MF_01151">
    <property type="entry name" value="GrpE"/>
    <property type="match status" value="1"/>
</dbReference>
<evidence type="ECO:0000256" key="6">
    <source>
        <dbReference type="RuleBase" id="RU004478"/>
    </source>
</evidence>
<proteinExistence type="inferred from homology"/>
<dbReference type="NCBIfam" id="NF010738">
    <property type="entry name" value="PRK14140.1"/>
    <property type="match status" value="1"/>
</dbReference>
<dbReference type="Pfam" id="PF01025">
    <property type="entry name" value="GrpE"/>
    <property type="match status" value="1"/>
</dbReference>
<evidence type="ECO:0000256" key="3">
    <source>
        <dbReference type="ARBA" id="ARBA00023186"/>
    </source>
</evidence>
<dbReference type="Gene3D" id="3.90.20.20">
    <property type="match status" value="1"/>
</dbReference>
<protein>
    <recommendedName>
        <fullName evidence="4 5">Protein GrpE</fullName>
    </recommendedName>
    <alternativeName>
        <fullName evidence="4">HSP-70 cofactor</fullName>
    </alternativeName>
</protein>
<evidence type="ECO:0000256" key="1">
    <source>
        <dbReference type="ARBA" id="ARBA00009054"/>
    </source>
</evidence>
<dbReference type="PRINTS" id="PR00773">
    <property type="entry name" value="GRPEPROTEIN"/>
</dbReference>
<evidence type="ECO:0000313" key="8">
    <source>
        <dbReference type="EMBL" id="NYZ24721.1"/>
    </source>
</evidence>
<dbReference type="InterPro" id="IPR013805">
    <property type="entry name" value="GrpE_CC"/>
</dbReference>
<keyword evidence="9" id="KW-1185">Reference proteome</keyword>
<comment type="subcellular location">
    <subcellularLocation>
        <location evidence="4">Cytoplasm</location>
    </subcellularLocation>
</comment>
<dbReference type="PROSITE" id="PS01071">
    <property type="entry name" value="GRPE"/>
    <property type="match status" value="1"/>
</dbReference>
<keyword evidence="4" id="KW-0963">Cytoplasm</keyword>
<feature type="region of interest" description="Disordered" evidence="7">
    <location>
        <begin position="1"/>
        <end position="32"/>
    </location>
</feature>